<comment type="caution">
    <text evidence="1">The sequence shown here is derived from an EMBL/GenBank/DDBJ whole genome shotgun (WGS) entry which is preliminary data.</text>
</comment>
<evidence type="ECO:0000313" key="1">
    <source>
        <dbReference type="EMBL" id="GGD81763.1"/>
    </source>
</evidence>
<organism evidence="1 2">
    <name type="scientific">Microbacterium murale</name>
    <dbReference type="NCBI Taxonomy" id="1081040"/>
    <lineage>
        <taxon>Bacteria</taxon>
        <taxon>Bacillati</taxon>
        <taxon>Actinomycetota</taxon>
        <taxon>Actinomycetes</taxon>
        <taxon>Micrococcales</taxon>
        <taxon>Microbacteriaceae</taxon>
        <taxon>Microbacterium</taxon>
    </lineage>
</organism>
<dbReference type="Pfam" id="PF19850">
    <property type="entry name" value="DUF6325"/>
    <property type="match status" value="1"/>
</dbReference>
<evidence type="ECO:0008006" key="3">
    <source>
        <dbReference type="Google" id="ProtNLM"/>
    </source>
</evidence>
<protein>
    <recommendedName>
        <fullName evidence="3">DUF1269 domain-containing protein</fullName>
    </recommendedName>
</protein>
<dbReference type="Proteomes" id="UP000629365">
    <property type="component" value="Unassembled WGS sequence"/>
</dbReference>
<sequence length="140" mass="14647">MKPFTLGPVELTIVAQETGRPSPGLLASLAAQVDTGAVRLLDFVVLEKSADDQVTVSEVDRVEFALAGLELSARGLAGYEDLSALAERMPLGTSAAVIAFEPVWSRTLDQQLAESGAVVIGAERIPAMVANAILELSAEI</sequence>
<evidence type="ECO:0000313" key="2">
    <source>
        <dbReference type="Proteomes" id="UP000629365"/>
    </source>
</evidence>
<gene>
    <name evidence="1" type="ORF">GCM10007269_25680</name>
</gene>
<dbReference type="EMBL" id="BMCM01000004">
    <property type="protein sequence ID" value="GGD81763.1"/>
    <property type="molecule type" value="Genomic_DNA"/>
</dbReference>
<proteinExistence type="predicted"/>
<accession>A0ABQ1RW92</accession>
<dbReference type="RefSeq" id="WP_188436981.1">
    <property type="nucleotide sequence ID" value="NZ_BMCM01000004.1"/>
</dbReference>
<reference evidence="2" key="1">
    <citation type="journal article" date="2019" name="Int. J. Syst. Evol. Microbiol.">
        <title>The Global Catalogue of Microorganisms (GCM) 10K type strain sequencing project: providing services to taxonomists for standard genome sequencing and annotation.</title>
        <authorList>
            <consortium name="The Broad Institute Genomics Platform"/>
            <consortium name="The Broad Institute Genome Sequencing Center for Infectious Disease"/>
            <person name="Wu L."/>
            <person name="Ma J."/>
        </authorList>
    </citation>
    <scope>NUCLEOTIDE SEQUENCE [LARGE SCALE GENOMIC DNA]</scope>
    <source>
        <strain evidence="2">CCM 7640</strain>
    </source>
</reference>
<name>A0ABQ1RW92_9MICO</name>
<dbReference type="InterPro" id="IPR046288">
    <property type="entry name" value="DUF6325"/>
</dbReference>
<keyword evidence="2" id="KW-1185">Reference proteome</keyword>